<dbReference type="Gene3D" id="3.40.50.150">
    <property type="entry name" value="Vaccinia Virus protein VP39"/>
    <property type="match status" value="1"/>
</dbReference>
<dbReference type="STRING" id="84724.SAMN04488564_12426"/>
<organism evidence="1 2">
    <name type="scientific">Lentzea waywayandensis</name>
    <dbReference type="NCBI Taxonomy" id="84724"/>
    <lineage>
        <taxon>Bacteria</taxon>
        <taxon>Bacillati</taxon>
        <taxon>Actinomycetota</taxon>
        <taxon>Actinomycetes</taxon>
        <taxon>Pseudonocardiales</taxon>
        <taxon>Pseudonocardiaceae</taxon>
        <taxon>Lentzea</taxon>
    </lineage>
</organism>
<dbReference type="AlphaFoldDB" id="A0A1I6FJ04"/>
<dbReference type="Pfam" id="PF04672">
    <property type="entry name" value="Methyltransf_19"/>
    <property type="match status" value="1"/>
</dbReference>
<gene>
    <name evidence="1" type="ORF">SAMN04488564_12426</name>
</gene>
<dbReference type="OrthoDB" id="4134439at2"/>
<dbReference type="RefSeq" id="WP_143139102.1">
    <property type="nucleotide sequence ID" value="NZ_FOYL01000024.1"/>
</dbReference>
<sequence length="261" mass="28368">MHASSNPATDHHYADLVCVARVHDYLRGGNHNFSFDRDYADAHPDAAQVVRKILSREQEFLNRAVQFMLDQGITQFLNLGSGLPARGTVLDTVVRLYPEAQVVHVDTDPAVVEHGRLIAGERTHFLQADATCLSQVLIPPITAGTLKLHKPIGVLAVGLAHLLPESERALTFLPSYGETLAHGSALAATHLTPWFGGRFTPAAAQLIAGPCGSLHPRRRRKVAQLFTGFELVAPGLIADTSMLTGLALKPSKSDTERRLRE</sequence>
<dbReference type="InterPro" id="IPR029063">
    <property type="entry name" value="SAM-dependent_MTases_sf"/>
</dbReference>
<dbReference type="EMBL" id="FOYL01000024">
    <property type="protein sequence ID" value="SFR29933.1"/>
    <property type="molecule type" value="Genomic_DNA"/>
</dbReference>
<dbReference type="GO" id="GO:0008168">
    <property type="term" value="F:methyltransferase activity"/>
    <property type="evidence" value="ECO:0007669"/>
    <property type="project" value="UniProtKB-KW"/>
</dbReference>
<protein>
    <submittedName>
        <fullName evidence="1">S-adenosyl methyltransferase</fullName>
    </submittedName>
</protein>
<dbReference type="PIRSF" id="PIRSF017393">
    <property type="entry name" value="MTase_SAV2177"/>
    <property type="match status" value="1"/>
</dbReference>
<keyword evidence="1" id="KW-0489">Methyltransferase</keyword>
<evidence type="ECO:0000313" key="1">
    <source>
        <dbReference type="EMBL" id="SFR29933.1"/>
    </source>
</evidence>
<dbReference type="GO" id="GO:0032259">
    <property type="term" value="P:methylation"/>
    <property type="evidence" value="ECO:0007669"/>
    <property type="project" value="UniProtKB-KW"/>
</dbReference>
<proteinExistence type="predicted"/>
<reference evidence="2" key="1">
    <citation type="submission" date="2016-10" db="EMBL/GenBank/DDBJ databases">
        <authorList>
            <person name="Varghese N."/>
            <person name="Submissions S."/>
        </authorList>
    </citation>
    <scope>NUCLEOTIDE SEQUENCE [LARGE SCALE GENOMIC DNA]</scope>
    <source>
        <strain evidence="2">DSM 44232</strain>
    </source>
</reference>
<dbReference type="Proteomes" id="UP000198583">
    <property type="component" value="Unassembled WGS sequence"/>
</dbReference>
<dbReference type="InterPro" id="IPR006764">
    <property type="entry name" value="SAM_dep_MeTrfase_SAV2177_type"/>
</dbReference>
<name>A0A1I6FJ04_9PSEU</name>
<accession>A0A1I6FJ04</accession>
<keyword evidence="1" id="KW-0808">Transferase</keyword>
<keyword evidence="2" id="KW-1185">Reference proteome</keyword>
<evidence type="ECO:0000313" key="2">
    <source>
        <dbReference type="Proteomes" id="UP000198583"/>
    </source>
</evidence>
<dbReference type="SUPFAM" id="SSF53335">
    <property type="entry name" value="S-adenosyl-L-methionine-dependent methyltransferases"/>
    <property type="match status" value="1"/>
</dbReference>